<evidence type="ECO:0008006" key="10">
    <source>
        <dbReference type="Google" id="ProtNLM"/>
    </source>
</evidence>
<keyword evidence="5" id="KW-0862">Zinc</keyword>
<feature type="transmembrane region" description="Helical" evidence="7">
    <location>
        <begin position="238"/>
        <end position="255"/>
    </location>
</feature>
<feature type="transmembrane region" description="Helical" evidence="7">
    <location>
        <begin position="186"/>
        <end position="204"/>
    </location>
</feature>
<dbReference type="EMBL" id="VFYP01000001">
    <property type="protein sequence ID" value="TPP11211.1"/>
    <property type="molecule type" value="Genomic_DNA"/>
</dbReference>
<dbReference type="GO" id="GO:0008237">
    <property type="term" value="F:metallopeptidase activity"/>
    <property type="evidence" value="ECO:0007669"/>
    <property type="project" value="UniProtKB-KW"/>
</dbReference>
<keyword evidence="9" id="KW-1185">Reference proteome</keyword>
<dbReference type="GO" id="GO:0006508">
    <property type="term" value="P:proteolysis"/>
    <property type="evidence" value="ECO:0007669"/>
    <property type="project" value="UniProtKB-KW"/>
</dbReference>
<evidence type="ECO:0000256" key="5">
    <source>
        <dbReference type="ARBA" id="ARBA00022833"/>
    </source>
</evidence>
<reference evidence="8 9" key="1">
    <citation type="submission" date="2019-06" db="EMBL/GenBank/DDBJ databases">
        <title>Rhizobium sp. CL12 isolated from roots of soybean.</title>
        <authorList>
            <person name="Wang C."/>
        </authorList>
    </citation>
    <scope>NUCLEOTIDE SEQUENCE [LARGE SCALE GENOMIC DNA]</scope>
    <source>
        <strain evidence="8 9">CL12</strain>
    </source>
</reference>
<organism evidence="8 9">
    <name type="scientific">Rhizobium glycinendophyticum</name>
    <dbReference type="NCBI Taxonomy" id="2589807"/>
    <lineage>
        <taxon>Bacteria</taxon>
        <taxon>Pseudomonadati</taxon>
        <taxon>Pseudomonadota</taxon>
        <taxon>Alphaproteobacteria</taxon>
        <taxon>Hyphomicrobiales</taxon>
        <taxon>Rhizobiaceae</taxon>
        <taxon>Rhizobium/Agrobacterium group</taxon>
        <taxon>Rhizobium</taxon>
    </lineage>
</organism>
<evidence type="ECO:0000313" key="9">
    <source>
        <dbReference type="Proteomes" id="UP000316429"/>
    </source>
</evidence>
<keyword evidence="3" id="KW-0645">Protease</keyword>
<comment type="similarity">
    <text evidence="2">Belongs to the peptidase M50B family.</text>
</comment>
<feature type="transmembrane region" description="Helical" evidence="7">
    <location>
        <begin position="211"/>
        <end position="232"/>
    </location>
</feature>
<evidence type="ECO:0000256" key="3">
    <source>
        <dbReference type="ARBA" id="ARBA00022670"/>
    </source>
</evidence>
<feature type="transmembrane region" description="Helical" evidence="7">
    <location>
        <begin position="361"/>
        <end position="377"/>
    </location>
</feature>
<protein>
    <recommendedName>
        <fullName evidence="10">Site-2 protease family protein</fullName>
    </recommendedName>
</protein>
<evidence type="ECO:0000256" key="2">
    <source>
        <dbReference type="ARBA" id="ARBA00007931"/>
    </source>
</evidence>
<dbReference type="OrthoDB" id="7866850at2"/>
<feature type="transmembrane region" description="Helical" evidence="7">
    <location>
        <begin position="298"/>
        <end position="318"/>
    </location>
</feature>
<sequence length="423" mass="46712">MATHQAAVFLLAINLGLLWLLMAAPLGRRTLKVSQSLRERAEDVWNITRPAGDITVWHPNVIAVSPVDGHPDLIEFAYRHPDRHGRPSRRTMVVDRASMTASGSFACELRVVADSTLDQAFWNGFTERRTVQRTATGSMVTVEQTDTYRGLAFYLFRLFLLRRELAALRDHLEGRRGSTLFRLEQPLWQTLLVILSTLLLWPFFGLTRTGLMMSTFLTLVIVLHELGHMVAYRAFGHPSARMIFVPLLGGIAVGGRPYNSLFEVASCALMGAGVSAFLVPILVAAHETVLGLPHAASAEGPILIFLVILGAFNLLNLLPTFRFDGGQVLRQIFQNQTMLALASFAVTGVVLWAGWRIGLPPQTLVVGLAVFTLLSLIRTTGARPRDELVTMTPAEKLLTGFGYYAALAMHVYAVIYACDRLFA</sequence>
<keyword evidence="7" id="KW-0812">Transmembrane</keyword>
<comment type="caution">
    <text evidence="8">The sequence shown here is derived from an EMBL/GenBank/DDBJ whole genome shotgun (WGS) entry which is preliminary data.</text>
</comment>
<evidence type="ECO:0000256" key="1">
    <source>
        <dbReference type="ARBA" id="ARBA00001947"/>
    </source>
</evidence>
<evidence type="ECO:0000256" key="4">
    <source>
        <dbReference type="ARBA" id="ARBA00022801"/>
    </source>
</evidence>
<feature type="transmembrane region" description="Helical" evidence="7">
    <location>
        <begin position="338"/>
        <end position="355"/>
    </location>
</feature>
<dbReference type="PANTHER" id="PTHR39188:SF3">
    <property type="entry name" value="STAGE IV SPORULATION PROTEIN FB"/>
    <property type="match status" value="1"/>
</dbReference>
<evidence type="ECO:0000313" key="8">
    <source>
        <dbReference type="EMBL" id="TPP11211.1"/>
    </source>
</evidence>
<evidence type="ECO:0000256" key="6">
    <source>
        <dbReference type="ARBA" id="ARBA00023049"/>
    </source>
</evidence>
<name>A0A504UWS0_9HYPH</name>
<feature type="transmembrane region" description="Helical" evidence="7">
    <location>
        <begin position="267"/>
        <end position="286"/>
    </location>
</feature>
<proteinExistence type="inferred from homology"/>
<dbReference type="Proteomes" id="UP000316429">
    <property type="component" value="Unassembled WGS sequence"/>
</dbReference>
<keyword evidence="6" id="KW-0482">Metalloprotease</keyword>
<dbReference type="PANTHER" id="PTHR39188">
    <property type="entry name" value="MEMBRANE-ASSOCIATED ZINC METALLOPROTEASE M50B"/>
    <property type="match status" value="1"/>
</dbReference>
<dbReference type="AlphaFoldDB" id="A0A504UWS0"/>
<keyword evidence="4" id="KW-0378">Hydrolase</keyword>
<keyword evidence="7" id="KW-0472">Membrane</keyword>
<gene>
    <name evidence="8" type="ORF">FJQ55_10450</name>
</gene>
<comment type="cofactor">
    <cofactor evidence="1">
        <name>Zn(2+)</name>
        <dbReference type="ChEBI" id="CHEBI:29105"/>
    </cofactor>
</comment>
<keyword evidence="7" id="KW-1133">Transmembrane helix</keyword>
<evidence type="ECO:0000256" key="7">
    <source>
        <dbReference type="SAM" id="Phobius"/>
    </source>
</evidence>
<accession>A0A504UWS0</accession>
<feature type="transmembrane region" description="Helical" evidence="7">
    <location>
        <begin position="397"/>
        <end position="417"/>
    </location>
</feature>
<dbReference type="RefSeq" id="WP_140827737.1">
    <property type="nucleotide sequence ID" value="NZ_VFYP01000001.1"/>
</dbReference>